<protein>
    <submittedName>
        <fullName evidence="1">Uncharacterized protein</fullName>
    </submittedName>
</protein>
<comment type="caution">
    <text evidence="1">The sequence shown here is derived from an EMBL/GenBank/DDBJ whole genome shotgun (WGS) entry which is preliminary data.</text>
</comment>
<evidence type="ECO:0000313" key="1">
    <source>
        <dbReference type="EMBL" id="KKM80636.1"/>
    </source>
</evidence>
<sequence length="84" mass="9506">MNQITETYEYKQGKHVHNFEKVSDPEDWKMPTQNKIVHSYEEAHAIYEAVIHFTGSVAEIEKLVGSGSIYGVHSASGYYVEIGT</sequence>
<dbReference type="EMBL" id="LAZR01008148">
    <property type="protein sequence ID" value="KKM80636.1"/>
    <property type="molecule type" value="Genomic_DNA"/>
</dbReference>
<proteinExistence type="predicted"/>
<accession>A0A0F9L0X3</accession>
<organism evidence="1">
    <name type="scientific">marine sediment metagenome</name>
    <dbReference type="NCBI Taxonomy" id="412755"/>
    <lineage>
        <taxon>unclassified sequences</taxon>
        <taxon>metagenomes</taxon>
        <taxon>ecological metagenomes</taxon>
    </lineage>
</organism>
<gene>
    <name evidence="1" type="ORF">LCGC14_1337860</name>
</gene>
<dbReference type="AlphaFoldDB" id="A0A0F9L0X3"/>
<name>A0A0F9L0X3_9ZZZZ</name>
<reference evidence="1" key="1">
    <citation type="journal article" date="2015" name="Nature">
        <title>Complex archaea that bridge the gap between prokaryotes and eukaryotes.</title>
        <authorList>
            <person name="Spang A."/>
            <person name="Saw J.H."/>
            <person name="Jorgensen S.L."/>
            <person name="Zaremba-Niedzwiedzka K."/>
            <person name="Martijn J."/>
            <person name="Lind A.E."/>
            <person name="van Eijk R."/>
            <person name="Schleper C."/>
            <person name="Guy L."/>
            <person name="Ettema T.J."/>
        </authorList>
    </citation>
    <scope>NUCLEOTIDE SEQUENCE</scope>
</reference>